<dbReference type="PaxDb" id="35128-Thaps11338"/>
<dbReference type="GeneID" id="7451829"/>
<reference evidence="2 3" key="2">
    <citation type="journal article" date="2008" name="Nature">
        <title>The Phaeodactylum genome reveals the evolutionary history of diatom genomes.</title>
        <authorList>
            <person name="Bowler C."/>
            <person name="Allen A.E."/>
            <person name="Badger J.H."/>
            <person name="Grimwood J."/>
            <person name="Jabbari K."/>
            <person name="Kuo A."/>
            <person name="Maheswari U."/>
            <person name="Martens C."/>
            <person name="Maumus F."/>
            <person name="Otillar R.P."/>
            <person name="Rayko E."/>
            <person name="Salamov A."/>
            <person name="Vandepoele K."/>
            <person name="Beszteri B."/>
            <person name="Gruber A."/>
            <person name="Heijde M."/>
            <person name="Katinka M."/>
            <person name="Mock T."/>
            <person name="Valentin K."/>
            <person name="Verret F."/>
            <person name="Berges J.A."/>
            <person name="Brownlee C."/>
            <person name="Cadoret J.P."/>
            <person name="Chiovitti A."/>
            <person name="Choi C.J."/>
            <person name="Coesel S."/>
            <person name="De Martino A."/>
            <person name="Detter J.C."/>
            <person name="Durkin C."/>
            <person name="Falciatore A."/>
            <person name="Fournet J."/>
            <person name="Haruta M."/>
            <person name="Huysman M.J."/>
            <person name="Jenkins B.D."/>
            <person name="Jiroutova K."/>
            <person name="Jorgensen R.E."/>
            <person name="Joubert Y."/>
            <person name="Kaplan A."/>
            <person name="Kroger N."/>
            <person name="Kroth P.G."/>
            <person name="La Roche J."/>
            <person name="Lindquist E."/>
            <person name="Lommer M."/>
            <person name="Martin-Jezequel V."/>
            <person name="Lopez P.J."/>
            <person name="Lucas S."/>
            <person name="Mangogna M."/>
            <person name="McGinnis K."/>
            <person name="Medlin L.K."/>
            <person name="Montsant A."/>
            <person name="Oudot-Le Secq M.P."/>
            <person name="Napoli C."/>
            <person name="Obornik M."/>
            <person name="Parker M.S."/>
            <person name="Petit J.L."/>
            <person name="Porcel B.M."/>
            <person name="Poulsen N."/>
            <person name="Robison M."/>
            <person name="Rychlewski L."/>
            <person name="Rynearson T.A."/>
            <person name="Schmutz J."/>
            <person name="Shapiro H."/>
            <person name="Siaut M."/>
            <person name="Stanley M."/>
            <person name="Sussman M.R."/>
            <person name="Taylor A.R."/>
            <person name="Vardi A."/>
            <person name="von Dassow P."/>
            <person name="Vyverman W."/>
            <person name="Willis A."/>
            <person name="Wyrwicz L.S."/>
            <person name="Rokhsar D.S."/>
            <person name="Weissenbach J."/>
            <person name="Armbrust E.V."/>
            <person name="Green B.R."/>
            <person name="Van de Peer Y."/>
            <person name="Grigoriev I.V."/>
        </authorList>
    </citation>
    <scope>NUCLEOTIDE SEQUENCE [LARGE SCALE GENOMIC DNA]</scope>
    <source>
        <strain evidence="2 3">CCMP1335</strain>
    </source>
</reference>
<protein>
    <submittedName>
        <fullName evidence="2">Uncharacterized protein</fullName>
    </submittedName>
</protein>
<dbReference type="eggNOG" id="ENOG502QYI0">
    <property type="taxonomic scope" value="Eukaryota"/>
</dbReference>
<dbReference type="InParanoid" id="B8LDR2"/>
<keyword evidence="3" id="KW-1185">Reference proteome</keyword>
<name>B8LDR2_THAPS</name>
<sequence>MNMGATFNEAKHLNLKGSSSAAFDKPSDEAASTTMTMSVPPPSNYQLVPSTCDSPSRGHFDEIYLKGVWGKSTRSASDFYSDAAWPTKAMRASSASGPGSNLGYATETSLKIIKDAIAKYHVQSMIDVPCGDVNWVFDSLETDTLPIYLGLDVTSAVIDVNNVRFHHHNNKFFSFWDATECVLPKFKNGTAVELSSFELVHVRDVIQHLTLVQGVKTKEHEHRRGKLVQKQFTT</sequence>
<gene>
    <name evidence="2" type="ORF">THAPSDRAFT_11338</name>
</gene>
<evidence type="ECO:0000313" key="2">
    <source>
        <dbReference type="EMBL" id="EED86526.1"/>
    </source>
</evidence>
<feature type="region of interest" description="Disordered" evidence="1">
    <location>
        <begin position="18"/>
        <end position="45"/>
    </location>
</feature>
<dbReference type="KEGG" id="tps:THAPSDRAFT_11338"/>
<dbReference type="AlphaFoldDB" id="B8LDR2"/>
<organism evidence="2 3">
    <name type="scientific">Thalassiosira pseudonana</name>
    <name type="common">Marine diatom</name>
    <name type="synonym">Cyclotella nana</name>
    <dbReference type="NCBI Taxonomy" id="35128"/>
    <lineage>
        <taxon>Eukaryota</taxon>
        <taxon>Sar</taxon>
        <taxon>Stramenopiles</taxon>
        <taxon>Ochrophyta</taxon>
        <taxon>Bacillariophyta</taxon>
        <taxon>Coscinodiscophyceae</taxon>
        <taxon>Thalassiosirophycidae</taxon>
        <taxon>Thalassiosirales</taxon>
        <taxon>Thalassiosiraceae</taxon>
        <taxon>Thalassiosira</taxon>
    </lineage>
</organism>
<dbReference type="Proteomes" id="UP000001449">
    <property type="component" value="Unassembled WGS sequence"/>
</dbReference>
<accession>B8LDR2</accession>
<evidence type="ECO:0000313" key="3">
    <source>
        <dbReference type="Proteomes" id="UP000001449"/>
    </source>
</evidence>
<dbReference type="HOGENOM" id="CLU_1187091_0_0_1"/>
<dbReference type="RefSeq" id="XP_002297201.1">
    <property type="nucleotide sequence ID" value="XM_002297165.1"/>
</dbReference>
<evidence type="ECO:0000256" key="1">
    <source>
        <dbReference type="SAM" id="MobiDB-lite"/>
    </source>
</evidence>
<dbReference type="EMBL" id="DS999421">
    <property type="protein sequence ID" value="EED86526.1"/>
    <property type="molecule type" value="Genomic_DNA"/>
</dbReference>
<reference evidence="2 3" key="1">
    <citation type="journal article" date="2004" name="Science">
        <title>The genome of the diatom Thalassiosira pseudonana: ecology, evolution, and metabolism.</title>
        <authorList>
            <person name="Armbrust E.V."/>
            <person name="Berges J.A."/>
            <person name="Bowler C."/>
            <person name="Green B.R."/>
            <person name="Martinez D."/>
            <person name="Putnam N.H."/>
            <person name="Zhou S."/>
            <person name="Allen A.E."/>
            <person name="Apt K.E."/>
            <person name="Bechner M."/>
            <person name="Brzezinski M.A."/>
            <person name="Chaal B.K."/>
            <person name="Chiovitti A."/>
            <person name="Davis A.K."/>
            <person name="Demarest M.S."/>
            <person name="Detter J.C."/>
            <person name="Glavina T."/>
            <person name="Goodstein D."/>
            <person name="Hadi M.Z."/>
            <person name="Hellsten U."/>
            <person name="Hildebrand M."/>
            <person name="Jenkins B.D."/>
            <person name="Jurka J."/>
            <person name="Kapitonov V.V."/>
            <person name="Kroger N."/>
            <person name="Lau W.W."/>
            <person name="Lane T.W."/>
            <person name="Larimer F.W."/>
            <person name="Lippmeier J.C."/>
            <person name="Lucas S."/>
            <person name="Medina M."/>
            <person name="Montsant A."/>
            <person name="Obornik M."/>
            <person name="Parker M.S."/>
            <person name="Palenik B."/>
            <person name="Pazour G.J."/>
            <person name="Richardson P.M."/>
            <person name="Rynearson T.A."/>
            <person name="Saito M.A."/>
            <person name="Schwartz D.C."/>
            <person name="Thamatrakoln K."/>
            <person name="Valentin K."/>
            <person name="Vardi A."/>
            <person name="Wilkerson F.P."/>
            <person name="Rokhsar D.S."/>
        </authorList>
    </citation>
    <scope>NUCLEOTIDE SEQUENCE [LARGE SCALE GENOMIC DNA]</scope>
    <source>
        <strain evidence="2 3">CCMP1335</strain>
    </source>
</reference>
<proteinExistence type="predicted"/>